<dbReference type="PROSITE" id="PS50109">
    <property type="entry name" value="HIS_KIN"/>
    <property type="match status" value="1"/>
</dbReference>
<dbReference type="Gene3D" id="3.30.450.20">
    <property type="entry name" value="PAS domain"/>
    <property type="match status" value="1"/>
</dbReference>
<sequence>MPLTAPHPAEDFALLHAATRPLGERGSRRATLWMLGLALLTVLTVLALAWYLHRVEVQEEERRRGADAQWLEQSVQFHFRRLEGDLAQRARQLAIDGPQALQTPGQGEADTHPAGLLWRSPAVVQAQAWLAQPGDPRGSAGDLAIWRADLESNAENHQQLQLLQDTAASLRRASYAGPLRDADGGQDGRVWLAVPSFDGARLAGLYVVALSMQQALVALLPPWFIAQQQVRIVADAGLPGGTAPDGASYLTPMNLPGVELLLQVTPLGSHTSSTPRLFFAVALVFLLGLLVSLLALRRDFAKRQQVQQRLQAEVALRSAMERSVSIGMRAWDLQGTILYVNQAFCAMVGYGAQELRGARAPMPYWPDEQAGELAVLHGGILHAGTQPQGLEAQYRHRDGHLVDVLIHEAPLLAADGRQLGWMSSVLDISERKHAQRLAAEQQEKLEASERLVAVGEVASTLAHELNQPLGALASFANGLLNRLRAGTIALADMEPVVRRMAQLAERAGGVTQRVNAFARKRELHLTRLDLAALVRRAVSTAQEGQATPIALQLPSRPVLVRGDALLLEHLVHNLCSNALDWAGEAATAPARVQVRLQADTTTGEASLAVADSGPGVSEAAQARLFDAFFSTKHGGMGMGLAICRSIAEAHHGRIQVERDALLGGALFTAILPLESDA</sequence>
<gene>
    <name evidence="13" type="ORF">FOZ74_14800</name>
</gene>
<feature type="domain" description="Histidine kinase" evidence="10">
    <location>
        <begin position="460"/>
        <end position="675"/>
    </location>
</feature>
<accession>A0A5B8S0K7</accession>
<dbReference type="InterPro" id="IPR000700">
    <property type="entry name" value="PAS-assoc_C"/>
</dbReference>
<dbReference type="InterPro" id="IPR005467">
    <property type="entry name" value="His_kinase_dom"/>
</dbReference>
<protein>
    <recommendedName>
        <fullName evidence="2">histidine kinase</fullName>
        <ecNumber evidence="2">2.7.13.3</ecNumber>
    </recommendedName>
</protein>
<feature type="transmembrane region" description="Helical" evidence="9">
    <location>
        <begin position="30"/>
        <end position="52"/>
    </location>
</feature>
<keyword evidence="9" id="KW-0472">Membrane</keyword>
<evidence type="ECO:0000256" key="7">
    <source>
        <dbReference type="ARBA" id="ARBA00022840"/>
    </source>
</evidence>
<dbReference type="PROSITE" id="PS50112">
    <property type="entry name" value="PAS"/>
    <property type="match status" value="1"/>
</dbReference>
<keyword evidence="14" id="KW-1185">Reference proteome</keyword>
<dbReference type="GO" id="GO:0006355">
    <property type="term" value="P:regulation of DNA-templated transcription"/>
    <property type="evidence" value="ECO:0007669"/>
    <property type="project" value="InterPro"/>
</dbReference>
<dbReference type="OrthoDB" id="1931120at2"/>
<dbReference type="KEGG" id="cof:FOZ74_14800"/>
<evidence type="ECO:0000259" key="10">
    <source>
        <dbReference type="PROSITE" id="PS50109"/>
    </source>
</evidence>
<dbReference type="EMBL" id="CP042344">
    <property type="protein sequence ID" value="QEA14195.1"/>
    <property type="molecule type" value="Genomic_DNA"/>
</dbReference>
<dbReference type="Gene3D" id="3.30.565.10">
    <property type="entry name" value="Histidine kinase-like ATPase, C-terminal domain"/>
    <property type="match status" value="1"/>
</dbReference>
<evidence type="ECO:0000259" key="11">
    <source>
        <dbReference type="PROSITE" id="PS50112"/>
    </source>
</evidence>
<evidence type="ECO:0000256" key="4">
    <source>
        <dbReference type="ARBA" id="ARBA00022679"/>
    </source>
</evidence>
<keyword evidence="7" id="KW-0067">ATP-binding</keyword>
<dbReference type="PROSITE" id="PS50113">
    <property type="entry name" value="PAC"/>
    <property type="match status" value="1"/>
</dbReference>
<dbReference type="SUPFAM" id="SSF55785">
    <property type="entry name" value="PYP-like sensor domain (PAS domain)"/>
    <property type="match status" value="1"/>
</dbReference>
<evidence type="ECO:0000313" key="13">
    <source>
        <dbReference type="EMBL" id="QEA14195.1"/>
    </source>
</evidence>
<dbReference type="InterPro" id="IPR004358">
    <property type="entry name" value="Sig_transdc_His_kin-like_C"/>
</dbReference>
<keyword evidence="6" id="KW-0418">Kinase</keyword>
<dbReference type="PANTHER" id="PTHR43065">
    <property type="entry name" value="SENSOR HISTIDINE KINASE"/>
    <property type="match status" value="1"/>
</dbReference>
<evidence type="ECO:0000256" key="8">
    <source>
        <dbReference type="ARBA" id="ARBA00023012"/>
    </source>
</evidence>
<dbReference type="SUPFAM" id="SSF55874">
    <property type="entry name" value="ATPase domain of HSP90 chaperone/DNA topoisomerase II/histidine kinase"/>
    <property type="match status" value="1"/>
</dbReference>
<evidence type="ECO:0000256" key="2">
    <source>
        <dbReference type="ARBA" id="ARBA00012438"/>
    </source>
</evidence>
<dbReference type="InterPro" id="IPR003594">
    <property type="entry name" value="HATPase_dom"/>
</dbReference>
<keyword evidence="3" id="KW-0597">Phosphoprotein</keyword>
<dbReference type="SMART" id="SM00388">
    <property type="entry name" value="HisKA"/>
    <property type="match status" value="1"/>
</dbReference>
<evidence type="ECO:0000256" key="3">
    <source>
        <dbReference type="ARBA" id="ARBA00022553"/>
    </source>
</evidence>
<evidence type="ECO:0000256" key="1">
    <source>
        <dbReference type="ARBA" id="ARBA00000085"/>
    </source>
</evidence>
<dbReference type="SMART" id="SM00086">
    <property type="entry name" value="PAC"/>
    <property type="match status" value="1"/>
</dbReference>
<dbReference type="InterPro" id="IPR003661">
    <property type="entry name" value="HisK_dim/P_dom"/>
</dbReference>
<dbReference type="InterPro" id="IPR000014">
    <property type="entry name" value="PAS"/>
</dbReference>
<keyword evidence="8" id="KW-0902">Two-component regulatory system</keyword>
<dbReference type="Pfam" id="PF00989">
    <property type="entry name" value="PAS"/>
    <property type="match status" value="1"/>
</dbReference>
<dbReference type="Pfam" id="PF02518">
    <property type="entry name" value="HATPase_c"/>
    <property type="match status" value="1"/>
</dbReference>
<evidence type="ECO:0000256" key="9">
    <source>
        <dbReference type="SAM" id="Phobius"/>
    </source>
</evidence>
<dbReference type="CDD" id="cd00082">
    <property type="entry name" value="HisKA"/>
    <property type="match status" value="1"/>
</dbReference>
<dbReference type="InterPro" id="IPR036097">
    <property type="entry name" value="HisK_dim/P_sf"/>
</dbReference>
<comment type="catalytic activity">
    <reaction evidence="1">
        <text>ATP + protein L-histidine = ADP + protein N-phospho-L-histidine.</text>
        <dbReference type="EC" id="2.7.13.3"/>
    </reaction>
</comment>
<feature type="domain" description="PAS" evidence="11">
    <location>
        <begin position="312"/>
        <end position="357"/>
    </location>
</feature>
<dbReference type="PRINTS" id="PR00344">
    <property type="entry name" value="BCTRLSENSOR"/>
</dbReference>
<dbReference type="InterPro" id="IPR001610">
    <property type="entry name" value="PAC"/>
</dbReference>
<evidence type="ECO:0000256" key="6">
    <source>
        <dbReference type="ARBA" id="ARBA00022777"/>
    </source>
</evidence>
<feature type="transmembrane region" description="Helical" evidence="9">
    <location>
        <begin position="277"/>
        <end position="296"/>
    </location>
</feature>
<dbReference type="CDD" id="cd00130">
    <property type="entry name" value="PAS"/>
    <property type="match status" value="1"/>
</dbReference>
<feature type="domain" description="PAC" evidence="12">
    <location>
        <begin position="388"/>
        <end position="440"/>
    </location>
</feature>
<dbReference type="AlphaFoldDB" id="A0A5B8S0K7"/>
<dbReference type="SUPFAM" id="SSF47384">
    <property type="entry name" value="Homodimeric domain of signal transducing histidine kinase"/>
    <property type="match status" value="1"/>
</dbReference>
<evidence type="ECO:0000259" key="12">
    <source>
        <dbReference type="PROSITE" id="PS50113"/>
    </source>
</evidence>
<dbReference type="GO" id="GO:0005524">
    <property type="term" value="F:ATP binding"/>
    <property type="evidence" value="ECO:0007669"/>
    <property type="project" value="UniProtKB-KW"/>
</dbReference>
<dbReference type="SMART" id="SM00387">
    <property type="entry name" value="HATPase_c"/>
    <property type="match status" value="1"/>
</dbReference>
<evidence type="ECO:0000256" key="5">
    <source>
        <dbReference type="ARBA" id="ARBA00022741"/>
    </source>
</evidence>
<dbReference type="NCBIfam" id="TIGR00229">
    <property type="entry name" value="sensory_box"/>
    <property type="match status" value="1"/>
</dbReference>
<dbReference type="PANTHER" id="PTHR43065:SF10">
    <property type="entry name" value="PEROXIDE STRESS-ACTIVATED HISTIDINE KINASE MAK3"/>
    <property type="match status" value="1"/>
</dbReference>
<keyword evidence="9" id="KW-1133">Transmembrane helix</keyword>
<dbReference type="SMART" id="SM00091">
    <property type="entry name" value="PAS"/>
    <property type="match status" value="1"/>
</dbReference>
<dbReference type="Gene3D" id="1.10.287.130">
    <property type="match status" value="1"/>
</dbReference>
<proteinExistence type="predicted"/>
<dbReference type="InterPro" id="IPR013767">
    <property type="entry name" value="PAS_fold"/>
</dbReference>
<keyword evidence="9" id="KW-0812">Transmembrane</keyword>
<keyword evidence="5" id="KW-0547">Nucleotide-binding</keyword>
<dbReference type="RefSeq" id="WP_146913776.1">
    <property type="nucleotide sequence ID" value="NZ_CP042344.1"/>
</dbReference>
<reference evidence="13 14" key="1">
    <citation type="submission" date="2019-07" db="EMBL/GenBank/DDBJ databases">
        <title>Complete genome sequence of Comamonas sp. NLF 7-7 isolated from livestock.</title>
        <authorList>
            <person name="Kim D.H."/>
            <person name="Kim J.G."/>
        </authorList>
    </citation>
    <scope>NUCLEOTIDE SEQUENCE [LARGE SCALE GENOMIC DNA]</scope>
    <source>
        <strain evidence="13 14">NLF 7-7</strain>
    </source>
</reference>
<dbReference type="GO" id="GO:0000155">
    <property type="term" value="F:phosphorelay sensor kinase activity"/>
    <property type="evidence" value="ECO:0007669"/>
    <property type="project" value="InterPro"/>
</dbReference>
<name>A0A5B8S0K7_9BURK</name>
<dbReference type="InterPro" id="IPR035965">
    <property type="entry name" value="PAS-like_dom_sf"/>
</dbReference>
<dbReference type="InterPro" id="IPR036890">
    <property type="entry name" value="HATPase_C_sf"/>
</dbReference>
<organism evidence="13 14">
    <name type="scientific">Comamonas flocculans</name>
    <dbReference type="NCBI Taxonomy" id="2597701"/>
    <lineage>
        <taxon>Bacteria</taxon>
        <taxon>Pseudomonadati</taxon>
        <taxon>Pseudomonadota</taxon>
        <taxon>Betaproteobacteria</taxon>
        <taxon>Burkholderiales</taxon>
        <taxon>Comamonadaceae</taxon>
        <taxon>Comamonas</taxon>
    </lineage>
</organism>
<keyword evidence="4" id="KW-0808">Transferase</keyword>
<evidence type="ECO:0000313" key="14">
    <source>
        <dbReference type="Proteomes" id="UP000321199"/>
    </source>
</evidence>
<dbReference type="Proteomes" id="UP000321199">
    <property type="component" value="Chromosome"/>
</dbReference>
<dbReference type="EC" id="2.7.13.3" evidence="2"/>